<dbReference type="NCBIfam" id="NF002799">
    <property type="entry name" value="PRK02943.1-1"/>
    <property type="match status" value="1"/>
</dbReference>
<evidence type="ECO:0000313" key="6">
    <source>
        <dbReference type="EMBL" id="CDG47254.1"/>
    </source>
</evidence>
<accession>A0A068R9G7</accession>
<dbReference type="AlphaFoldDB" id="A0A068R9G7"/>
<keyword evidence="5" id="KW-1133">Transmembrane helix</keyword>
<reference evidence="6" key="1">
    <citation type="submission" date="2013-06" db="EMBL/GenBank/DDBJ databases">
        <authorList>
            <person name="Mazano-Marin A."/>
        </authorList>
    </citation>
    <scope>NUCLEOTIDE SEQUENCE</scope>
    <source>
        <strain evidence="6">SCt-VLC</strain>
    </source>
</reference>
<comment type="subcellular location">
    <subcellularLocation>
        <location evidence="4">Cytoplasm</location>
        <location evidence="4">Cytosol</location>
    </subcellularLocation>
    <subcellularLocation>
        <location evidence="4">Periplasm</location>
    </subcellularLocation>
    <text evidence="4">The active form is cytosolic, while the periplasmic form is rapidly degraded, mainly by the tail-specific protease.</text>
</comment>
<keyword evidence="5" id="KW-0472">Membrane</keyword>
<dbReference type="GO" id="GO:0042597">
    <property type="term" value="C:periplasmic space"/>
    <property type="evidence" value="ECO:0007669"/>
    <property type="project" value="UniProtKB-SubCell"/>
</dbReference>
<evidence type="ECO:0000256" key="5">
    <source>
        <dbReference type="SAM" id="Phobius"/>
    </source>
</evidence>
<dbReference type="HAMAP" id="MF_01332">
    <property type="entry name" value="SecM"/>
    <property type="match status" value="1"/>
</dbReference>
<keyword evidence="3 4" id="KW-0574">Periplasm</keyword>
<keyword evidence="2" id="KW-0732">Signal</keyword>
<protein>
    <recommendedName>
        <fullName evidence="4">Secretion monitor</fullName>
    </recommendedName>
</protein>
<gene>
    <name evidence="4 6" type="primary">secM</name>
    <name evidence="6" type="ORF">SCTVLC_0494</name>
</gene>
<dbReference type="InterPro" id="IPR009502">
    <property type="entry name" value="SecM"/>
</dbReference>
<organism evidence="6">
    <name type="scientific">Serratia symbiotica SCt-VLC</name>
    <dbReference type="NCBI Taxonomy" id="1347341"/>
    <lineage>
        <taxon>Bacteria</taxon>
        <taxon>Pseudomonadati</taxon>
        <taxon>Pseudomonadota</taxon>
        <taxon>Gammaproteobacteria</taxon>
        <taxon>Enterobacterales</taxon>
        <taxon>Yersiniaceae</taxon>
        <taxon>Serratia</taxon>
        <taxon>Serratia symbiotica</taxon>
    </lineage>
</organism>
<dbReference type="EMBL" id="FR904231">
    <property type="protein sequence ID" value="CDG47254.1"/>
    <property type="molecule type" value="Genomic_DNA"/>
</dbReference>
<dbReference type="PIRSF" id="PIRSF004572">
    <property type="entry name" value="SecM"/>
    <property type="match status" value="1"/>
</dbReference>
<sequence length="185" mass="20396">MAPADCNLVIGILNRWRQFGRRYFWPHLLLVMVAATLGIPSSLAGNTDPAALPSTSSSFNRQNSASGAYNRLVLLQEARSRPAFSVDYWHQHALRTIIRHLSFALAPQTVYMRGQENETEAVELPSQVAQLALLSTLNALLTHEPKPPTIIRYIHYNVLPALALHQTGLWLAQVLGIRAGPGVLG</sequence>
<evidence type="ECO:0000256" key="2">
    <source>
        <dbReference type="ARBA" id="ARBA00022729"/>
    </source>
</evidence>
<proteinExistence type="inferred from homology"/>
<keyword evidence="5" id="KW-0812">Transmembrane</keyword>
<keyword evidence="1 4" id="KW-0963">Cytoplasm</keyword>
<dbReference type="GO" id="GO:0045182">
    <property type="term" value="F:translation regulator activity"/>
    <property type="evidence" value="ECO:0007669"/>
    <property type="project" value="InterPro"/>
</dbReference>
<feature type="transmembrane region" description="Helical" evidence="5">
    <location>
        <begin position="23"/>
        <end position="43"/>
    </location>
</feature>
<comment type="function">
    <text evidence="4">Regulates secA expression by translational coupling of the secM secA operon. Translational pausing at a specific Pro residue 5 residues before the end of the protein may allow disruption of a mRNA repressor helix that normally suppresses secA translation initiation.</text>
</comment>
<reference evidence="6" key="2">
    <citation type="journal article" date="2014" name="Genome Biol. Evol.">
        <title>Settling down: the genome of Serratia symbiotica from the aphid Cinara tujafilina zooms in on the process of accommodation to a cooperative intracellular life.</title>
        <authorList>
            <person name="Manzano-Marin A."/>
            <person name="Latorre A."/>
        </authorList>
    </citation>
    <scope>NUCLEOTIDE SEQUENCE</scope>
    <source>
        <strain evidence="6">SCt-VLC</strain>
    </source>
</reference>
<dbReference type="GO" id="GO:0005829">
    <property type="term" value="C:cytosol"/>
    <property type="evidence" value="ECO:0007669"/>
    <property type="project" value="UniProtKB-SubCell"/>
</dbReference>
<evidence type="ECO:0000256" key="4">
    <source>
        <dbReference type="HAMAP-Rule" id="MF_01332"/>
    </source>
</evidence>
<name>A0A068R9G7_9GAMM</name>
<comment type="similarity">
    <text evidence="4">Belongs to the SecM family.</text>
</comment>
<evidence type="ECO:0000256" key="3">
    <source>
        <dbReference type="ARBA" id="ARBA00022764"/>
    </source>
</evidence>
<dbReference type="Pfam" id="PF06558">
    <property type="entry name" value="SecM"/>
    <property type="match status" value="1"/>
</dbReference>
<evidence type="ECO:0000256" key="1">
    <source>
        <dbReference type="ARBA" id="ARBA00022490"/>
    </source>
</evidence>